<accession>A0A3G9JWJ1</accession>
<dbReference type="Proteomes" id="UP000273154">
    <property type="component" value="Chromosome"/>
</dbReference>
<dbReference type="GeneID" id="88848575"/>
<sequence length="132" mass="14632">MELLPIEQERLLVELAPHSCEIGYVAFRLGKLDSGDVWDEAGAIQSLKRAGLIEYEGERFEMSSVVEVAGQQVEQTLKLWDTFALTGDGVCYLRHYKRERRLARARIVLEIAGALSAIVTLVITIASLSTAP</sequence>
<evidence type="ECO:0000256" key="1">
    <source>
        <dbReference type="SAM" id="Phobius"/>
    </source>
</evidence>
<keyword evidence="1" id="KW-0472">Membrane</keyword>
<keyword evidence="1" id="KW-1133">Transmembrane helix</keyword>
<dbReference type="KEGG" id="pcat:Pcatena_04280"/>
<name>A0A3G9JWJ1_9ACTN</name>
<evidence type="ECO:0000313" key="2">
    <source>
        <dbReference type="EMBL" id="BBH49841.1"/>
    </source>
</evidence>
<proteinExistence type="predicted"/>
<gene>
    <name evidence="2" type="ORF">Pcatena_04280</name>
</gene>
<dbReference type="AlphaFoldDB" id="A0A3G9JWJ1"/>
<keyword evidence="1" id="KW-0812">Transmembrane</keyword>
<dbReference type="RefSeq" id="WP_126421221.1">
    <property type="nucleotide sequence ID" value="NZ_AP019367.1"/>
</dbReference>
<protein>
    <submittedName>
        <fullName evidence="2">Uncharacterized protein</fullName>
    </submittedName>
</protein>
<organism evidence="2 3">
    <name type="scientific">Parolsenella catena</name>
    <dbReference type="NCBI Taxonomy" id="2003188"/>
    <lineage>
        <taxon>Bacteria</taxon>
        <taxon>Bacillati</taxon>
        <taxon>Actinomycetota</taxon>
        <taxon>Coriobacteriia</taxon>
        <taxon>Coriobacteriales</taxon>
        <taxon>Atopobiaceae</taxon>
        <taxon>Parolsenella</taxon>
    </lineage>
</organism>
<reference evidence="3" key="1">
    <citation type="submission" date="2018-11" db="EMBL/GenBank/DDBJ databases">
        <title>Comparative genomics of Parolsenella catena and Libanicoccus massiliensis: Reclassification of Libanicoccus massiliensis as Parolsenella massiliensis comb. nov.</title>
        <authorList>
            <person name="Sakamoto M."/>
            <person name="Ikeyama N."/>
            <person name="Murakami T."/>
            <person name="Mori H."/>
            <person name="Yuki M."/>
            <person name="Ohkuma M."/>
        </authorList>
    </citation>
    <scope>NUCLEOTIDE SEQUENCE [LARGE SCALE GENOMIC DNA]</scope>
    <source>
        <strain evidence="3">JCM 31932</strain>
    </source>
</reference>
<keyword evidence="3" id="KW-1185">Reference proteome</keyword>
<feature type="transmembrane region" description="Helical" evidence="1">
    <location>
        <begin position="107"/>
        <end position="128"/>
    </location>
</feature>
<dbReference type="EMBL" id="AP019367">
    <property type="protein sequence ID" value="BBH49841.1"/>
    <property type="molecule type" value="Genomic_DNA"/>
</dbReference>
<evidence type="ECO:0000313" key="3">
    <source>
        <dbReference type="Proteomes" id="UP000273154"/>
    </source>
</evidence>